<evidence type="ECO:0000313" key="2">
    <source>
        <dbReference type="Proteomes" id="UP000233556"/>
    </source>
</evidence>
<sequence>MASPFWSWLKLAVSNMEAAPNLFSQKPTLHTHCLTTKTLPLYIDTGDYPDLGAGLGLVGLHEVHMGPPLKPVKVLLTASLPSSESTALLSLVSSANLLRMHSNLTVYVIDEDIKWYLSQFGPLRDITCFTGHWTTNDNALDTTIQPLPYPSIIPSIKPISLQFSGKDVVGDCI</sequence>
<organism evidence="1 2">
    <name type="scientific">Limosa lapponica baueri</name>
    <dbReference type="NCBI Taxonomy" id="1758121"/>
    <lineage>
        <taxon>Eukaryota</taxon>
        <taxon>Metazoa</taxon>
        <taxon>Chordata</taxon>
        <taxon>Craniata</taxon>
        <taxon>Vertebrata</taxon>
        <taxon>Euteleostomi</taxon>
        <taxon>Archelosauria</taxon>
        <taxon>Archosauria</taxon>
        <taxon>Dinosauria</taxon>
        <taxon>Saurischia</taxon>
        <taxon>Theropoda</taxon>
        <taxon>Coelurosauria</taxon>
        <taxon>Aves</taxon>
        <taxon>Neognathae</taxon>
        <taxon>Neoaves</taxon>
        <taxon>Charadriiformes</taxon>
        <taxon>Scolopacidae</taxon>
        <taxon>Limosa</taxon>
    </lineage>
</organism>
<evidence type="ECO:0000313" key="1">
    <source>
        <dbReference type="EMBL" id="PKU38474.1"/>
    </source>
</evidence>
<gene>
    <name evidence="1" type="ORF">llap_11223</name>
</gene>
<protein>
    <submittedName>
        <fullName evidence="1">Uncharacterized protein</fullName>
    </submittedName>
</protein>
<keyword evidence="2" id="KW-1185">Reference proteome</keyword>
<proteinExistence type="predicted"/>
<dbReference type="Proteomes" id="UP000233556">
    <property type="component" value="Unassembled WGS sequence"/>
</dbReference>
<name>A0A2I0TXD0_LIMLA</name>
<reference evidence="2" key="1">
    <citation type="submission" date="2017-11" db="EMBL/GenBank/DDBJ databases">
        <authorList>
            <person name="Lima N.C."/>
            <person name="Parody-Merino A.M."/>
            <person name="Battley P.F."/>
            <person name="Fidler A.E."/>
            <person name="Prosdocimi F."/>
        </authorList>
    </citation>
    <scope>NUCLEOTIDE SEQUENCE [LARGE SCALE GENOMIC DNA]</scope>
</reference>
<reference evidence="2" key="2">
    <citation type="submission" date="2017-12" db="EMBL/GenBank/DDBJ databases">
        <title>Genome sequence of the Bar-tailed Godwit (Limosa lapponica baueri).</title>
        <authorList>
            <person name="Lima N.C.B."/>
            <person name="Parody-Merino A.M."/>
            <person name="Battley P.F."/>
            <person name="Fidler A.E."/>
            <person name="Prosdocimi F."/>
        </authorList>
    </citation>
    <scope>NUCLEOTIDE SEQUENCE [LARGE SCALE GENOMIC DNA]</scope>
</reference>
<dbReference type="AlphaFoldDB" id="A0A2I0TXD0"/>
<dbReference type="EMBL" id="KZ506734">
    <property type="protein sequence ID" value="PKU38474.1"/>
    <property type="molecule type" value="Genomic_DNA"/>
</dbReference>
<accession>A0A2I0TXD0</accession>